<accession>A0A2C9VK76</accession>
<dbReference type="EMBL" id="CM004393">
    <property type="protein sequence ID" value="OAY45943.1"/>
    <property type="molecule type" value="Genomic_DNA"/>
</dbReference>
<name>A0A2C9VK76_MANES</name>
<dbReference type="AlphaFoldDB" id="A0A2C9VK76"/>
<proteinExistence type="predicted"/>
<protein>
    <recommendedName>
        <fullName evidence="2">Retrotransposon gag domain-containing protein</fullName>
    </recommendedName>
</protein>
<reference evidence="1" key="1">
    <citation type="submission" date="2016-02" db="EMBL/GenBank/DDBJ databases">
        <title>WGS assembly of Manihot esculenta.</title>
        <authorList>
            <person name="Bredeson J.V."/>
            <person name="Prochnik S.E."/>
            <person name="Lyons J.B."/>
            <person name="Schmutz J."/>
            <person name="Grimwood J."/>
            <person name="Vrebalov J."/>
            <person name="Bart R.S."/>
            <person name="Amuge T."/>
            <person name="Ferguson M.E."/>
            <person name="Green R."/>
            <person name="Putnam N."/>
            <person name="Stites J."/>
            <person name="Rounsley S."/>
            <person name="Rokhsar D.S."/>
        </authorList>
    </citation>
    <scope>NUCLEOTIDE SEQUENCE [LARGE SCALE GENOMIC DNA]</scope>
    <source>
        <tissue evidence="1">Leaf</tissue>
    </source>
</reference>
<evidence type="ECO:0000313" key="1">
    <source>
        <dbReference type="EMBL" id="OAY45943.1"/>
    </source>
</evidence>
<gene>
    <name evidence="1" type="ORF">MANES_07G105000</name>
</gene>
<organism evidence="1">
    <name type="scientific">Manihot esculenta</name>
    <name type="common">Cassava</name>
    <name type="synonym">Jatropha manihot</name>
    <dbReference type="NCBI Taxonomy" id="3983"/>
    <lineage>
        <taxon>Eukaryota</taxon>
        <taxon>Viridiplantae</taxon>
        <taxon>Streptophyta</taxon>
        <taxon>Embryophyta</taxon>
        <taxon>Tracheophyta</taxon>
        <taxon>Spermatophyta</taxon>
        <taxon>Magnoliopsida</taxon>
        <taxon>eudicotyledons</taxon>
        <taxon>Gunneridae</taxon>
        <taxon>Pentapetalae</taxon>
        <taxon>rosids</taxon>
        <taxon>fabids</taxon>
        <taxon>Malpighiales</taxon>
        <taxon>Euphorbiaceae</taxon>
        <taxon>Crotonoideae</taxon>
        <taxon>Manihoteae</taxon>
        <taxon>Manihot</taxon>
    </lineage>
</organism>
<sequence>MLQTRIEARLESVERNLFLLKDGFSKLKTDNETIHSKLSSIESLLQTLLRSKYVVNEGEVSTQLTPNILTLSQPNTFIHSTLLSSPPLSKTLEIANFNGIDPIGWLTRAEQYFELNRSQLEFKVMMAMVCMVEGALHWLRWLQHRQPHLTWEQFSLELVNCYMLVAVKQTDSIDSYIDEFVTRAAQMHGQIVDTQIIFMIDSGVSHCFFFFETMVQNLSLLVQSTSSFSVK</sequence>
<evidence type="ECO:0008006" key="2">
    <source>
        <dbReference type="Google" id="ProtNLM"/>
    </source>
</evidence>